<evidence type="ECO:0000256" key="1">
    <source>
        <dbReference type="ARBA" id="ARBA00023172"/>
    </source>
</evidence>
<gene>
    <name evidence="4" type="ORF">ROJ8625_00004</name>
</gene>
<dbReference type="InterPro" id="IPR013762">
    <property type="entry name" value="Integrase-like_cat_sf"/>
</dbReference>
<dbReference type="GO" id="GO:0006310">
    <property type="term" value="P:DNA recombination"/>
    <property type="evidence" value="ECO:0007669"/>
    <property type="project" value="UniProtKB-KW"/>
</dbReference>
<reference evidence="4 5" key="1">
    <citation type="submission" date="2017-03" db="EMBL/GenBank/DDBJ databases">
        <authorList>
            <person name="Afonso C.L."/>
            <person name="Miller P.J."/>
            <person name="Scott M.A."/>
            <person name="Spackman E."/>
            <person name="Goraichik I."/>
            <person name="Dimitrov K.M."/>
            <person name="Suarez D.L."/>
            <person name="Swayne D.E."/>
        </authorList>
    </citation>
    <scope>NUCLEOTIDE SEQUENCE [LARGE SCALE GENOMIC DNA]</scope>
    <source>
        <strain evidence="4 5">CECT 8625</strain>
    </source>
</reference>
<dbReference type="Pfam" id="PF00589">
    <property type="entry name" value="Phage_integrase"/>
    <property type="match status" value="1"/>
</dbReference>
<evidence type="ECO:0000313" key="4">
    <source>
        <dbReference type="EMBL" id="SLN09505.1"/>
    </source>
</evidence>
<protein>
    <submittedName>
        <fullName evidence="4">Site-specific tyrosine recombinase XerD</fullName>
    </submittedName>
</protein>
<keyword evidence="5" id="KW-1185">Reference proteome</keyword>
<feature type="region of interest" description="Disordered" evidence="2">
    <location>
        <begin position="339"/>
        <end position="370"/>
    </location>
</feature>
<dbReference type="GO" id="GO:0015074">
    <property type="term" value="P:DNA integration"/>
    <property type="evidence" value="ECO:0007669"/>
    <property type="project" value="InterPro"/>
</dbReference>
<feature type="compositionally biased region" description="Basic and acidic residues" evidence="2">
    <location>
        <begin position="339"/>
        <end position="351"/>
    </location>
</feature>
<organism evidence="4 5">
    <name type="scientific">Roseivivax jejudonensis</name>
    <dbReference type="NCBI Taxonomy" id="1529041"/>
    <lineage>
        <taxon>Bacteria</taxon>
        <taxon>Pseudomonadati</taxon>
        <taxon>Pseudomonadota</taxon>
        <taxon>Alphaproteobacteria</taxon>
        <taxon>Rhodobacterales</taxon>
        <taxon>Roseobacteraceae</taxon>
        <taxon>Roseivivax</taxon>
    </lineage>
</organism>
<evidence type="ECO:0000259" key="3">
    <source>
        <dbReference type="PROSITE" id="PS51898"/>
    </source>
</evidence>
<name>A0A1X6Y3E4_9RHOB</name>
<keyword evidence="1" id="KW-0233">DNA recombination</keyword>
<dbReference type="Gene3D" id="1.10.443.10">
    <property type="entry name" value="Intergrase catalytic core"/>
    <property type="match status" value="1"/>
</dbReference>
<dbReference type="Proteomes" id="UP000193570">
    <property type="component" value="Unassembled WGS sequence"/>
</dbReference>
<evidence type="ECO:0000313" key="5">
    <source>
        <dbReference type="Proteomes" id="UP000193570"/>
    </source>
</evidence>
<dbReference type="AlphaFoldDB" id="A0A1X6Y3E4"/>
<feature type="compositionally biased region" description="Polar residues" evidence="2">
    <location>
        <begin position="352"/>
        <end position="370"/>
    </location>
</feature>
<dbReference type="EMBL" id="FWFK01000001">
    <property type="protein sequence ID" value="SLN09505.1"/>
    <property type="molecule type" value="Genomic_DNA"/>
</dbReference>
<accession>A0A1X6Y3E4</accession>
<dbReference type="PROSITE" id="PS51898">
    <property type="entry name" value="TYR_RECOMBINASE"/>
    <property type="match status" value="1"/>
</dbReference>
<evidence type="ECO:0000256" key="2">
    <source>
        <dbReference type="SAM" id="MobiDB-lite"/>
    </source>
</evidence>
<sequence>MRQSVRSVRLKGLWTHPKTGQRYFRTRRGGKPRLVKLPSDLPIDHPDFIAAWAAAAKELAPPKAHATGTIGSTFKAALASDRFHTFSEGYRATVTRQAEAVIAKVGGVKASAVEQHHIRADMNSSPNPEARLKAWRFWAGFCIEKSWLRADPTVGLRKPKRLNTGGHPTWSLQSIAAFRAAYPIGTTCRAIMELTYWAGARIGDVVKIGRPHIDADGVLCFRQGKTQDMAYVPWTCTLPAYARGMEADRQMCMDAIAHLGPGLTFLQTNRKRARSHKSAGQDISAACRAIGLELSAHGLRKARAVALANAGGTTSQIGAWTGHRSLSEIAHYTAEMDRRGAVRGVDPEHVSENSADPQEKSGSSGLKSIG</sequence>
<feature type="domain" description="Tyr recombinase" evidence="3">
    <location>
        <begin position="157"/>
        <end position="346"/>
    </location>
</feature>
<proteinExistence type="predicted"/>
<dbReference type="InterPro" id="IPR011010">
    <property type="entry name" value="DNA_brk_join_enz"/>
</dbReference>
<dbReference type="GO" id="GO:0003677">
    <property type="term" value="F:DNA binding"/>
    <property type="evidence" value="ECO:0007669"/>
    <property type="project" value="InterPro"/>
</dbReference>
<dbReference type="SUPFAM" id="SSF56349">
    <property type="entry name" value="DNA breaking-rejoining enzymes"/>
    <property type="match status" value="1"/>
</dbReference>
<dbReference type="InterPro" id="IPR002104">
    <property type="entry name" value="Integrase_catalytic"/>
</dbReference>